<dbReference type="RefSeq" id="XP_021853835.2">
    <property type="nucleotide sequence ID" value="XM_021998143.2"/>
</dbReference>
<dbReference type="Pfam" id="PF00665">
    <property type="entry name" value="rve"/>
    <property type="match status" value="1"/>
</dbReference>
<dbReference type="InterPro" id="IPR043128">
    <property type="entry name" value="Rev_trsase/Diguanyl_cyclase"/>
</dbReference>
<organism evidence="2 3">
    <name type="scientific">Spinacia oleracea</name>
    <name type="common">Spinach</name>
    <dbReference type="NCBI Taxonomy" id="3562"/>
    <lineage>
        <taxon>Eukaryota</taxon>
        <taxon>Viridiplantae</taxon>
        <taxon>Streptophyta</taxon>
        <taxon>Embryophyta</taxon>
        <taxon>Tracheophyta</taxon>
        <taxon>Spermatophyta</taxon>
        <taxon>Magnoliopsida</taxon>
        <taxon>eudicotyledons</taxon>
        <taxon>Gunneridae</taxon>
        <taxon>Pentapetalae</taxon>
        <taxon>Caryophyllales</taxon>
        <taxon>Chenopodiaceae</taxon>
        <taxon>Chenopodioideae</taxon>
        <taxon>Anserineae</taxon>
        <taxon>Spinacia</taxon>
    </lineage>
</organism>
<dbReference type="SUPFAM" id="SSF56672">
    <property type="entry name" value="DNA/RNA polymerases"/>
    <property type="match status" value="1"/>
</dbReference>
<dbReference type="InterPro" id="IPR001584">
    <property type="entry name" value="Integrase_cat-core"/>
</dbReference>
<name>A0A9R0ISQ3_SPIOL</name>
<dbReference type="GO" id="GO:0003676">
    <property type="term" value="F:nucleic acid binding"/>
    <property type="evidence" value="ECO:0007669"/>
    <property type="project" value="InterPro"/>
</dbReference>
<dbReference type="Proteomes" id="UP000813463">
    <property type="component" value="Unplaced"/>
</dbReference>
<feature type="domain" description="Integrase catalytic" evidence="1">
    <location>
        <begin position="354"/>
        <end position="477"/>
    </location>
</feature>
<protein>
    <recommendedName>
        <fullName evidence="1">Integrase catalytic domain-containing protein</fullName>
    </recommendedName>
</protein>
<dbReference type="PROSITE" id="PS50994">
    <property type="entry name" value="INTEGRASE"/>
    <property type="match status" value="1"/>
</dbReference>
<evidence type="ECO:0000259" key="1">
    <source>
        <dbReference type="PROSITE" id="PS50994"/>
    </source>
</evidence>
<dbReference type="InterPro" id="IPR036397">
    <property type="entry name" value="RNaseH_sf"/>
</dbReference>
<dbReference type="Pfam" id="PF13456">
    <property type="entry name" value="RVT_3"/>
    <property type="match status" value="1"/>
</dbReference>
<evidence type="ECO:0000313" key="2">
    <source>
        <dbReference type="Proteomes" id="UP000813463"/>
    </source>
</evidence>
<dbReference type="CDD" id="cd09279">
    <property type="entry name" value="RNase_HI_like"/>
    <property type="match status" value="1"/>
</dbReference>
<proteinExistence type="predicted"/>
<dbReference type="KEGG" id="soe:110793282"/>
<accession>A0A9R0ISQ3</accession>
<dbReference type="Gene3D" id="3.30.420.10">
    <property type="entry name" value="Ribonuclease H-like superfamily/Ribonuclease H"/>
    <property type="match status" value="2"/>
</dbReference>
<dbReference type="PANTHER" id="PTHR48475:SF2">
    <property type="entry name" value="RIBONUCLEASE H"/>
    <property type="match status" value="1"/>
</dbReference>
<evidence type="ECO:0000313" key="3">
    <source>
        <dbReference type="RefSeq" id="XP_021853835.2"/>
    </source>
</evidence>
<dbReference type="Gene3D" id="1.10.340.70">
    <property type="match status" value="1"/>
</dbReference>
<dbReference type="SUPFAM" id="SSF53098">
    <property type="entry name" value="Ribonuclease H-like"/>
    <property type="match status" value="1"/>
</dbReference>
<dbReference type="GeneID" id="110793282"/>
<dbReference type="InterPro" id="IPR002156">
    <property type="entry name" value="RNaseH_domain"/>
</dbReference>
<dbReference type="AlphaFoldDB" id="A0A9R0ISQ3"/>
<sequence length="477" mass="54260">MSSPKTVKEVQRLTSCLAALGRFLSRAGYKCHYFFRAIRKKSKFEWSDEAEEAFLKLKDHFHTLLRLVSPLQGEVLCMYMAVSEYSLSAVLLTEREGSPEGDSFEYAMRFNFQASNNEAEYEAFLCSIKMCKAAGAKEILALFDSQLIVSQVNGNYETRDPTMIKYMKVVHQEVEKWKSFEVSQVPRSENNQADALFKLASSASGDTPRHVFWEVKDHKSIEQLEAAVLDRMSTWLDNIINFKMNGVLPDDPKQAAKLQKKCSWFEMWNGTLYKAYSRPLLRCVTPEKGQEILQDIHQGWCSSNIGGRALAVNALQTGYYWPTLKDDALSLRCNKCQRFTHLIHRTAQIVTPITSPIPFAKWGMDLIGPYTTALGGRRYVIVVVDYFTKWVEAEALKNIPKAFIWKNIITRFGVPQLIIFDNGPQFETPKLKDWLAERGIAGHFASVGRPQANGQVEAFNKIISEGMKKKLDEAKGL</sequence>
<dbReference type="PANTHER" id="PTHR48475">
    <property type="entry name" value="RIBONUCLEASE H"/>
    <property type="match status" value="1"/>
</dbReference>
<dbReference type="Gene3D" id="3.30.70.270">
    <property type="match status" value="1"/>
</dbReference>
<reference evidence="3" key="1">
    <citation type="submission" date="2025-08" db="UniProtKB">
        <authorList>
            <consortium name="RefSeq"/>
        </authorList>
    </citation>
    <scope>IDENTIFICATION</scope>
    <source>
        <tissue evidence="3">Leaf</tissue>
    </source>
</reference>
<dbReference type="GO" id="GO:0015074">
    <property type="term" value="P:DNA integration"/>
    <property type="evidence" value="ECO:0007669"/>
    <property type="project" value="InterPro"/>
</dbReference>
<dbReference type="InterPro" id="IPR043502">
    <property type="entry name" value="DNA/RNA_pol_sf"/>
</dbReference>
<dbReference type="InterPro" id="IPR012337">
    <property type="entry name" value="RNaseH-like_sf"/>
</dbReference>
<keyword evidence="2" id="KW-1185">Reference proteome</keyword>
<gene>
    <name evidence="3" type="primary">LOC110793282</name>
</gene>
<dbReference type="GO" id="GO:0004523">
    <property type="term" value="F:RNA-DNA hybrid ribonuclease activity"/>
    <property type="evidence" value="ECO:0007669"/>
    <property type="project" value="InterPro"/>
</dbReference>